<dbReference type="GO" id="GO:0005634">
    <property type="term" value="C:nucleus"/>
    <property type="evidence" value="ECO:0007669"/>
    <property type="project" value="InterPro"/>
</dbReference>
<dbReference type="InParanoid" id="A0A0N1PJQ9"/>
<proteinExistence type="predicted"/>
<keyword evidence="3" id="KW-1185">Reference proteome</keyword>
<evidence type="ECO:0000313" key="3">
    <source>
        <dbReference type="Proteomes" id="UP000053240"/>
    </source>
</evidence>
<keyword evidence="1" id="KW-0175">Coiled coil</keyword>
<reference evidence="2 3" key="1">
    <citation type="journal article" date="2015" name="Nat. Commun.">
        <title>Outbred genome sequencing and CRISPR/Cas9 gene editing in butterflies.</title>
        <authorList>
            <person name="Li X."/>
            <person name="Fan D."/>
            <person name="Zhang W."/>
            <person name="Liu G."/>
            <person name="Zhang L."/>
            <person name="Zhao L."/>
            <person name="Fang X."/>
            <person name="Chen L."/>
            <person name="Dong Y."/>
            <person name="Chen Y."/>
            <person name="Ding Y."/>
            <person name="Zhao R."/>
            <person name="Feng M."/>
            <person name="Zhu Y."/>
            <person name="Feng Y."/>
            <person name="Jiang X."/>
            <person name="Zhu D."/>
            <person name="Xiang H."/>
            <person name="Feng X."/>
            <person name="Li S."/>
            <person name="Wang J."/>
            <person name="Zhang G."/>
            <person name="Kronforst M.R."/>
            <person name="Wang W."/>
        </authorList>
    </citation>
    <scope>NUCLEOTIDE SEQUENCE [LARGE SCALE GENOMIC DNA]</scope>
    <source>
        <strain evidence="2">Ya'a_city_454_Pm</strain>
        <tissue evidence="2">Whole body</tissue>
    </source>
</reference>
<evidence type="ECO:0000256" key="1">
    <source>
        <dbReference type="SAM" id="Coils"/>
    </source>
</evidence>
<accession>A0A0N1PJQ9</accession>
<protein>
    <submittedName>
        <fullName evidence="2">Uncharacterized protein</fullName>
    </submittedName>
</protein>
<feature type="coiled-coil region" evidence="1">
    <location>
        <begin position="27"/>
        <end position="54"/>
    </location>
</feature>
<dbReference type="InterPro" id="IPR018472">
    <property type="entry name" value="Ribosomal_mL64"/>
</dbReference>
<evidence type="ECO:0000313" key="2">
    <source>
        <dbReference type="EMBL" id="KPJ20907.1"/>
    </source>
</evidence>
<dbReference type="Proteomes" id="UP000053240">
    <property type="component" value="Unassembled WGS sequence"/>
</dbReference>
<dbReference type="InterPro" id="IPR043035">
    <property type="entry name" value="Ribosomal_mL64_sf"/>
</dbReference>
<organism evidence="2 3">
    <name type="scientific">Papilio machaon</name>
    <name type="common">Old World swallowtail butterfly</name>
    <dbReference type="NCBI Taxonomy" id="76193"/>
    <lineage>
        <taxon>Eukaryota</taxon>
        <taxon>Metazoa</taxon>
        <taxon>Ecdysozoa</taxon>
        <taxon>Arthropoda</taxon>
        <taxon>Hexapoda</taxon>
        <taxon>Insecta</taxon>
        <taxon>Pterygota</taxon>
        <taxon>Neoptera</taxon>
        <taxon>Endopterygota</taxon>
        <taxon>Lepidoptera</taxon>
        <taxon>Glossata</taxon>
        <taxon>Ditrysia</taxon>
        <taxon>Papilionoidea</taxon>
        <taxon>Papilionidae</taxon>
        <taxon>Papilioninae</taxon>
        <taxon>Papilio</taxon>
    </lineage>
</organism>
<dbReference type="Gene3D" id="6.10.280.120">
    <property type="entry name" value="Growth arrest and DNA-damage-inducible proteins-interacting protein 1"/>
    <property type="match status" value="1"/>
</dbReference>
<gene>
    <name evidence="2" type="ORF">RR48_00114</name>
</gene>
<dbReference type="Pfam" id="PF10147">
    <property type="entry name" value="CR6_interact"/>
    <property type="match status" value="1"/>
</dbReference>
<dbReference type="AlphaFoldDB" id="A0A0N1PJQ9"/>
<sequence>MIDAAAARRKEEQARIEERDKAVAANFEKLEQWKKELNAKIAKKTAEVQAAKVKNLVTCFLQKDLLVCVRDSVSVELKKNFLAYIFFQNIFYFYAKFH</sequence>
<dbReference type="EMBL" id="LADJ01006750">
    <property type="protein sequence ID" value="KPJ20907.1"/>
    <property type="molecule type" value="Genomic_DNA"/>
</dbReference>
<comment type="caution">
    <text evidence="2">The sequence shown here is derived from an EMBL/GenBank/DDBJ whole genome shotgun (WGS) entry which is preliminary data.</text>
</comment>
<name>A0A0N1PJQ9_PAPMA</name>